<name>A0AAW1U8S3_9CUCU</name>
<dbReference type="InterPro" id="IPR026315">
    <property type="entry name" value="Oaf"/>
</dbReference>
<dbReference type="InterPro" id="IPR053897">
    <property type="entry name" value="Oaf_C"/>
</dbReference>
<protein>
    <recommendedName>
        <fullName evidence="1">Out at first C-terminal domain-containing protein</fullName>
    </recommendedName>
</protein>
<gene>
    <name evidence="2" type="ORF">WA026_014037</name>
</gene>
<feature type="domain" description="Out at first C-terminal" evidence="1">
    <location>
        <begin position="64"/>
        <end position="132"/>
    </location>
</feature>
<sequence>MVSYIVLSIKSNEWIVFCLANFLRKNFSIPIATYLAALKKFPRNKHKSLNDISETSTSNNTTNCTGLKNMWQPCNCHLEICIGWYPCSLKYCKGKGQTKNSVVSYRCGIKTCKKCHLYTYYVDQKQQCLWDE</sequence>
<comment type="caution">
    <text evidence="2">The sequence shown here is derived from an EMBL/GenBank/DDBJ whole genome shotgun (WGS) entry which is preliminary data.</text>
</comment>
<keyword evidence="3" id="KW-1185">Reference proteome</keyword>
<dbReference type="EMBL" id="JARQZJ010000037">
    <property type="protein sequence ID" value="KAK9876662.1"/>
    <property type="molecule type" value="Genomic_DNA"/>
</dbReference>
<organism evidence="2 3">
    <name type="scientific">Henosepilachna vigintioctopunctata</name>
    <dbReference type="NCBI Taxonomy" id="420089"/>
    <lineage>
        <taxon>Eukaryota</taxon>
        <taxon>Metazoa</taxon>
        <taxon>Ecdysozoa</taxon>
        <taxon>Arthropoda</taxon>
        <taxon>Hexapoda</taxon>
        <taxon>Insecta</taxon>
        <taxon>Pterygota</taxon>
        <taxon>Neoptera</taxon>
        <taxon>Endopterygota</taxon>
        <taxon>Coleoptera</taxon>
        <taxon>Polyphaga</taxon>
        <taxon>Cucujiformia</taxon>
        <taxon>Coccinelloidea</taxon>
        <taxon>Coccinellidae</taxon>
        <taxon>Epilachninae</taxon>
        <taxon>Epilachnini</taxon>
        <taxon>Henosepilachna</taxon>
    </lineage>
</organism>
<accession>A0AAW1U8S3</accession>
<dbReference type="Pfam" id="PF22873">
    <property type="entry name" value="OAF_C"/>
    <property type="match status" value="1"/>
</dbReference>
<reference evidence="2 3" key="1">
    <citation type="submission" date="2023-03" db="EMBL/GenBank/DDBJ databases">
        <title>Genome insight into feeding habits of ladybird beetles.</title>
        <authorList>
            <person name="Li H.-S."/>
            <person name="Huang Y.-H."/>
            <person name="Pang H."/>
        </authorList>
    </citation>
    <scope>NUCLEOTIDE SEQUENCE [LARGE SCALE GENOMIC DNA]</scope>
    <source>
        <strain evidence="2">SYSU_2023b</strain>
        <tissue evidence="2">Whole body</tissue>
    </source>
</reference>
<evidence type="ECO:0000259" key="1">
    <source>
        <dbReference type="Pfam" id="PF22873"/>
    </source>
</evidence>
<dbReference type="PANTHER" id="PTHR13423">
    <property type="entry name" value="OUT AT FIRST"/>
    <property type="match status" value="1"/>
</dbReference>
<dbReference type="Proteomes" id="UP001431783">
    <property type="component" value="Unassembled WGS sequence"/>
</dbReference>
<proteinExistence type="predicted"/>
<evidence type="ECO:0000313" key="3">
    <source>
        <dbReference type="Proteomes" id="UP001431783"/>
    </source>
</evidence>
<dbReference type="AlphaFoldDB" id="A0AAW1U8S3"/>
<dbReference type="PANTHER" id="PTHR13423:SF2">
    <property type="entry name" value="OUT AT FIRST PROTEIN HOMOLOG"/>
    <property type="match status" value="1"/>
</dbReference>
<evidence type="ECO:0000313" key="2">
    <source>
        <dbReference type="EMBL" id="KAK9876662.1"/>
    </source>
</evidence>